<evidence type="ECO:0000256" key="3">
    <source>
        <dbReference type="SAM" id="Phobius"/>
    </source>
</evidence>
<proteinExistence type="predicted"/>
<feature type="compositionally biased region" description="Basic and acidic residues" evidence="2">
    <location>
        <begin position="327"/>
        <end position="338"/>
    </location>
</feature>
<name>A0A251XXJ0_9MICO</name>
<feature type="transmembrane region" description="Helical" evidence="3">
    <location>
        <begin position="139"/>
        <end position="159"/>
    </location>
</feature>
<dbReference type="Proteomes" id="UP000195106">
    <property type="component" value="Unassembled WGS sequence"/>
</dbReference>
<protein>
    <recommendedName>
        <fullName evidence="6">Large exoprotein</fullName>
    </recommendedName>
</protein>
<feature type="region of interest" description="Disordered" evidence="2">
    <location>
        <begin position="194"/>
        <end position="254"/>
    </location>
</feature>
<feature type="region of interest" description="Disordered" evidence="2">
    <location>
        <begin position="271"/>
        <end position="338"/>
    </location>
</feature>
<gene>
    <name evidence="4" type="ORF">CMsap09_13580</name>
</gene>
<feature type="transmembrane region" description="Helical" evidence="3">
    <location>
        <begin position="6"/>
        <end position="24"/>
    </location>
</feature>
<keyword evidence="3" id="KW-0812">Transmembrane</keyword>
<sequence length="338" mass="35845">MQSGGIIIALSAVLWLAYLLPTWLHRRQYMATERNAVRLQQTLRILAETAEVPDAVRAETRARSVVEHQRALRRAAEEAEAAARARDAAAQRALPKVAPVTASSPSAATRLRRSRLAATVVLALALVGVVVGLTQVAAAGAWTLLVISSLATFGSLAFLQRMSQVAAARRLQAPEARPLPRTGFTDFHEATPQATAPVVEREEGESWTPVPVPKPLYLSRSQAPGPRPGAGRAPATPLSPAEEMRRAAAASEETLRRAHLEPEVARLAAEEEAVAAAPAAPRPARRRRPTAASPAWASSTTRSRAWATSTRSCAAAARSADATASDPHGRVARSEGPA</sequence>
<feature type="coiled-coil region" evidence="1">
    <location>
        <begin position="65"/>
        <end position="92"/>
    </location>
</feature>
<organism evidence="4 5">
    <name type="scientific">Clavibacter michiganensis</name>
    <dbReference type="NCBI Taxonomy" id="28447"/>
    <lineage>
        <taxon>Bacteria</taxon>
        <taxon>Bacillati</taxon>
        <taxon>Actinomycetota</taxon>
        <taxon>Actinomycetes</taxon>
        <taxon>Micrococcales</taxon>
        <taxon>Microbacteriaceae</taxon>
        <taxon>Clavibacter</taxon>
    </lineage>
</organism>
<evidence type="ECO:0008006" key="6">
    <source>
        <dbReference type="Google" id="ProtNLM"/>
    </source>
</evidence>
<feature type="compositionally biased region" description="Low complexity" evidence="2">
    <location>
        <begin position="290"/>
        <end position="325"/>
    </location>
</feature>
<feature type="transmembrane region" description="Helical" evidence="3">
    <location>
        <begin position="116"/>
        <end position="133"/>
    </location>
</feature>
<dbReference type="AlphaFoldDB" id="A0A251XXJ0"/>
<keyword evidence="1" id="KW-0175">Coiled coil</keyword>
<evidence type="ECO:0000313" key="4">
    <source>
        <dbReference type="EMBL" id="OUE09973.1"/>
    </source>
</evidence>
<keyword evidence="3" id="KW-0472">Membrane</keyword>
<evidence type="ECO:0000313" key="5">
    <source>
        <dbReference type="Proteomes" id="UP000195106"/>
    </source>
</evidence>
<evidence type="ECO:0000256" key="1">
    <source>
        <dbReference type="SAM" id="Coils"/>
    </source>
</evidence>
<reference evidence="4 5" key="1">
    <citation type="submission" date="2016-08" db="EMBL/GenBank/DDBJ databases">
        <title>Genome sequence of Clavibacter michiganensis spp. strain CASJ009.</title>
        <authorList>
            <person name="Thapa S.P."/>
            <person name="Coaker G."/>
        </authorList>
    </citation>
    <scope>NUCLEOTIDE SEQUENCE [LARGE SCALE GENOMIC DNA]</scope>
    <source>
        <strain evidence="4">CASJ009</strain>
    </source>
</reference>
<keyword evidence="3" id="KW-1133">Transmembrane helix</keyword>
<evidence type="ECO:0000256" key="2">
    <source>
        <dbReference type="SAM" id="MobiDB-lite"/>
    </source>
</evidence>
<comment type="caution">
    <text evidence="4">The sequence shown here is derived from an EMBL/GenBank/DDBJ whole genome shotgun (WGS) entry which is preliminary data.</text>
</comment>
<dbReference type="EMBL" id="MDHJ01000001">
    <property type="protein sequence ID" value="OUE09973.1"/>
    <property type="molecule type" value="Genomic_DNA"/>
</dbReference>
<accession>A0A251XXJ0</accession>